<dbReference type="AlphaFoldDB" id="A0A9W7FTZ5"/>
<keyword evidence="2" id="KW-1133">Transmembrane helix</keyword>
<dbReference type="Proteomes" id="UP001165122">
    <property type="component" value="Unassembled WGS sequence"/>
</dbReference>
<feature type="signal peptide" evidence="3">
    <location>
        <begin position="1"/>
        <end position="21"/>
    </location>
</feature>
<gene>
    <name evidence="4" type="ORF">TrLO_g10560</name>
</gene>
<dbReference type="OrthoDB" id="10068766at2759"/>
<accession>A0A9W7FTZ5</accession>
<evidence type="ECO:0000313" key="4">
    <source>
        <dbReference type="EMBL" id="GMI17921.1"/>
    </source>
</evidence>
<evidence type="ECO:0000256" key="3">
    <source>
        <dbReference type="SAM" id="SignalP"/>
    </source>
</evidence>
<feature type="region of interest" description="Disordered" evidence="1">
    <location>
        <begin position="99"/>
        <end position="148"/>
    </location>
</feature>
<evidence type="ECO:0000256" key="1">
    <source>
        <dbReference type="SAM" id="MobiDB-lite"/>
    </source>
</evidence>
<evidence type="ECO:0000313" key="5">
    <source>
        <dbReference type="Proteomes" id="UP001165122"/>
    </source>
</evidence>
<dbReference type="EMBL" id="BRXW01000312">
    <property type="protein sequence ID" value="GMI17921.1"/>
    <property type="molecule type" value="Genomic_DNA"/>
</dbReference>
<feature type="region of interest" description="Disordered" evidence="1">
    <location>
        <begin position="622"/>
        <end position="669"/>
    </location>
</feature>
<proteinExistence type="predicted"/>
<sequence length="669" mass="73387">MLLFAFVIALVLLSLFPLVYGACADVRPKSFYRSDDATAWQSPIIYPGGNAGFASDQKLLPLDANGVPTMTPCELVELQEYCLSRVNYYRIENPPFGRPSDTTWGGGRNQHQYDSRFPPPNSPHEYDGKRREVPEDSPERRPLKPVNAKMMRCQNEKSLSDLLIEGPHTDETCSHPSAKGGCEIAEFVKAQENSCCRRRCDSLFDCKKSLDRCLDQMWQEGKDVMKKEAGGDVSGKQIFHYLAMLVPNKEFGVCGFGFANIEGENWVTMNQAFYGPKDLYDHLDETTYPKVIKFNDNGIKTLVDKPGVGMEEVSIKDLDRSNDKWTKGPHATYFDASWSLCKDTCTDPNTSMQIDNQCISCFGKDYSIANVGGGGGVEDVNCVERPARRSTCTTVGEEVQPTITRSAAGNGTPCRERSIVCTRGDGSIPLPIVDVDCVESPAERGTCTTVGEEIFPRIQTQKAGNGRRCPQVPVVCGAGDIPFLVVNPPQTDEWQSGGCNDDPAFETGLTYDATPRDCTYFCENNYNVRCDLLLGLVAPAKVEMVKMHCPSKCDPGCESTGQPLYAAQQQDDEQPQPKVVVVEASEENKTISIVMGAAFGAIFVIGIAAGITAGIRFKRRNGSGEGGDDHEAEHEDVPLSPPTRKMRRVMDGQTTPNGKTTPVLFGVSE</sequence>
<evidence type="ECO:0000256" key="2">
    <source>
        <dbReference type="SAM" id="Phobius"/>
    </source>
</evidence>
<organism evidence="4 5">
    <name type="scientific">Triparma laevis f. longispina</name>
    <dbReference type="NCBI Taxonomy" id="1714387"/>
    <lineage>
        <taxon>Eukaryota</taxon>
        <taxon>Sar</taxon>
        <taxon>Stramenopiles</taxon>
        <taxon>Ochrophyta</taxon>
        <taxon>Bolidophyceae</taxon>
        <taxon>Parmales</taxon>
        <taxon>Triparmaceae</taxon>
        <taxon>Triparma</taxon>
    </lineage>
</organism>
<feature type="compositionally biased region" description="Basic and acidic residues" evidence="1">
    <location>
        <begin position="124"/>
        <end position="142"/>
    </location>
</feature>
<keyword evidence="2" id="KW-0812">Transmembrane</keyword>
<keyword evidence="5" id="KW-1185">Reference proteome</keyword>
<keyword evidence="2" id="KW-0472">Membrane</keyword>
<feature type="compositionally biased region" description="Basic and acidic residues" evidence="1">
    <location>
        <begin position="627"/>
        <end position="637"/>
    </location>
</feature>
<keyword evidence="3" id="KW-0732">Signal</keyword>
<feature type="chain" id="PRO_5040909872" evidence="3">
    <location>
        <begin position="22"/>
        <end position="669"/>
    </location>
</feature>
<comment type="caution">
    <text evidence="4">The sequence shown here is derived from an EMBL/GenBank/DDBJ whole genome shotgun (WGS) entry which is preliminary data.</text>
</comment>
<name>A0A9W7FTZ5_9STRA</name>
<reference evidence="5" key="1">
    <citation type="journal article" date="2023" name="Commun. Biol.">
        <title>Genome analysis of Parmales, the sister group of diatoms, reveals the evolutionary specialization of diatoms from phago-mixotrophs to photoautotrophs.</title>
        <authorList>
            <person name="Ban H."/>
            <person name="Sato S."/>
            <person name="Yoshikawa S."/>
            <person name="Yamada K."/>
            <person name="Nakamura Y."/>
            <person name="Ichinomiya M."/>
            <person name="Sato N."/>
            <person name="Blanc-Mathieu R."/>
            <person name="Endo H."/>
            <person name="Kuwata A."/>
            <person name="Ogata H."/>
        </authorList>
    </citation>
    <scope>NUCLEOTIDE SEQUENCE [LARGE SCALE GENOMIC DNA]</scope>
    <source>
        <strain evidence="5">NIES 3700</strain>
    </source>
</reference>
<protein>
    <submittedName>
        <fullName evidence="4">Uncharacterized protein</fullName>
    </submittedName>
</protein>
<feature type="transmembrane region" description="Helical" evidence="2">
    <location>
        <begin position="593"/>
        <end position="615"/>
    </location>
</feature>